<evidence type="ECO:0000256" key="1">
    <source>
        <dbReference type="SAM" id="MobiDB-lite"/>
    </source>
</evidence>
<feature type="compositionally biased region" description="Basic and acidic residues" evidence="1">
    <location>
        <begin position="32"/>
        <end position="66"/>
    </location>
</feature>
<feature type="compositionally biased region" description="Low complexity" evidence="1">
    <location>
        <begin position="1"/>
        <end position="16"/>
    </location>
</feature>
<gene>
    <name evidence="2" type="ORF">PILCRDRAFT_93882</name>
</gene>
<sequence length="115" mass="12638">MSQPSSPAPSRSSSVASDREIEPTHSIRRGQQHRERLQSIDEPDQSQRHGIKDLRGRSIDQVEDTGRAVTKTATSGQVAGNNDENGAISLRLDLNLDVYVKLKAKVHGDITLQLL</sequence>
<feature type="region of interest" description="Disordered" evidence="1">
    <location>
        <begin position="1"/>
        <end position="85"/>
    </location>
</feature>
<evidence type="ECO:0000313" key="3">
    <source>
        <dbReference type="Proteomes" id="UP000054166"/>
    </source>
</evidence>
<dbReference type="AlphaFoldDB" id="A0A0C3ETH5"/>
<reference evidence="3" key="2">
    <citation type="submission" date="2015-01" db="EMBL/GenBank/DDBJ databases">
        <title>Evolutionary Origins and Diversification of the Mycorrhizal Mutualists.</title>
        <authorList>
            <consortium name="DOE Joint Genome Institute"/>
            <consortium name="Mycorrhizal Genomics Consortium"/>
            <person name="Kohler A."/>
            <person name="Kuo A."/>
            <person name="Nagy L.G."/>
            <person name="Floudas D."/>
            <person name="Copeland A."/>
            <person name="Barry K.W."/>
            <person name="Cichocki N."/>
            <person name="Veneault-Fourrey C."/>
            <person name="LaButti K."/>
            <person name="Lindquist E.A."/>
            <person name="Lipzen A."/>
            <person name="Lundell T."/>
            <person name="Morin E."/>
            <person name="Murat C."/>
            <person name="Riley R."/>
            <person name="Ohm R."/>
            <person name="Sun H."/>
            <person name="Tunlid A."/>
            <person name="Henrissat B."/>
            <person name="Grigoriev I.V."/>
            <person name="Hibbett D.S."/>
            <person name="Martin F."/>
        </authorList>
    </citation>
    <scope>NUCLEOTIDE SEQUENCE [LARGE SCALE GENOMIC DNA]</scope>
    <source>
        <strain evidence="3">F 1598</strain>
    </source>
</reference>
<dbReference type="Proteomes" id="UP000054166">
    <property type="component" value="Unassembled WGS sequence"/>
</dbReference>
<reference evidence="2 3" key="1">
    <citation type="submission" date="2014-04" db="EMBL/GenBank/DDBJ databases">
        <authorList>
            <consortium name="DOE Joint Genome Institute"/>
            <person name="Kuo A."/>
            <person name="Tarkka M."/>
            <person name="Buscot F."/>
            <person name="Kohler A."/>
            <person name="Nagy L.G."/>
            <person name="Floudas D."/>
            <person name="Copeland A."/>
            <person name="Barry K.W."/>
            <person name="Cichocki N."/>
            <person name="Veneault-Fourrey C."/>
            <person name="LaButti K."/>
            <person name="Lindquist E.A."/>
            <person name="Lipzen A."/>
            <person name="Lundell T."/>
            <person name="Morin E."/>
            <person name="Murat C."/>
            <person name="Sun H."/>
            <person name="Tunlid A."/>
            <person name="Henrissat B."/>
            <person name="Grigoriev I.V."/>
            <person name="Hibbett D.S."/>
            <person name="Martin F."/>
            <person name="Nordberg H.P."/>
            <person name="Cantor M.N."/>
            <person name="Hua S.X."/>
        </authorList>
    </citation>
    <scope>NUCLEOTIDE SEQUENCE [LARGE SCALE GENOMIC DNA]</scope>
    <source>
        <strain evidence="2 3">F 1598</strain>
    </source>
</reference>
<protein>
    <submittedName>
        <fullName evidence="2">Uncharacterized protein</fullName>
    </submittedName>
</protein>
<dbReference type="HOGENOM" id="CLU_059402_1_1_1"/>
<keyword evidence="3" id="KW-1185">Reference proteome</keyword>
<dbReference type="EMBL" id="KN833332">
    <property type="protein sequence ID" value="KIM71394.1"/>
    <property type="molecule type" value="Genomic_DNA"/>
</dbReference>
<evidence type="ECO:0000313" key="2">
    <source>
        <dbReference type="EMBL" id="KIM71394.1"/>
    </source>
</evidence>
<proteinExistence type="predicted"/>
<accession>A0A0C3ETH5</accession>
<name>A0A0C3ETH5_PILCF</name>
<feature type="compositionally biased region" description="Polar residues" evidence="1">
    <location>
        <begin position="71"/>
        <end position="84"/>
    </location>
</feature>
<dbReference type="PANTHER" id="PTHR35587:SF3">
    <property type="entry name" value="EXPRESSED PROTEIN"/>
    <property type="match status" value="1"/>
</dbReference>
<dbReference type="OrthoDB" id="2873061at2759"/>
<dbReference type="InParanoid" id="A0A0C3ETH5"/>
<organism evidence="2 3">
    <name type="scientific">Piloderma croceum (strain F 1598)</name>
    <dbReference type="NCBI Taxonomy" id="765440"/>
    <lineage>
        <taxon>Eukaryota</taxon>
        <taxon>Fungi</taxon>
        <taxon>Dikarya</taxon>
        <taxon>Basidiomycota</taxon>
        <taxon>Agaricomycotina</taxon>
        <taxon>Agaricomycetes</taxon>
        <taxon>Agaricomycetidae</taxon>
        <taxon>Atheliales</taxon>
        <taxon>Atheliaceae</taxon>
        <taxon>Piloderma</taxon>
    </lineage>
</organism>
<dbReference type="PANTHER" id="PTHR35587">
    <property type="entry name" value="EXPRESSED PROTEIN"/>
    <property type="match status" value="1"/>
</dbReference>